<dbReference type="PANTHER" id="PTHR33337">
    <property type="entry name" value="GFA DOMAIN-CONTAINING PROTEIN"/>
    <property type="match status" value="1"/>
</dbReference>
<dbReference type="PROSITE" id="PS51891">
    <property type="entry name" value="CENP_V_GFA"/>
    <property type="match status" value="1"/>
</dbReference>
<dbReference type="EMBL" id="MCGT01000034">
    <property type="protein sequence ID" value="ORX47168.1"/>
    <property type="molecule type" value="Genomic_DNA"/>
</dbReference>
<feature type="domain" description="CENP-V/GFA" evidence="5">
    <location>
        <begin position="9"/>
        <end position="129"/>
    </location>
</feature>
<dbReference type="SUPFAM" id="SSF51316">
    <property type="entry name" value="Mss4-like"/>
    <property type="match status" value="1"/>
</dbReference>
<dbReference type="GO" id="GO:0046872">
    <property type="term" value="F:metal ion binding"/>
    <property type="evidence" value="ECO:0007669"/>
    <property type="project" value="UniProtKB-KW"/>
</dbReference>
<dbReference type="InterPro" id="IPR006913">
    <property type="entry name" value="CENP-V/GFA"/>
</dbReference>
<reference evidence="6 7" key="1">
    <citation type="submission" date="2016-07" db="EMBL/GenBank/DDBJ databases">
        <title>Pervasive Adenine N6-methylation of Active Genes in Fungi.</title>
        <authorList>
            <consortium name="DOE Joint Genome Institute"/>
            <person name="Mondo S.J."/>
            <person name="Dannebaum R.O."/>
            <person name="Kuo R.C."/>
            <person name="Labutti K."/>
            <person name="Haridas S."/>
            <person name="Kuo A."/>
            <person name="Salamov A."/>
            <person name="Ahrendt S.R."/>
            <person name="Lipzen A."/>
            <person name="Sullivan W."/>
            <person name="Andreopoulos W.B."/>
            <person name="Clum A."/>
            <person name="Lindquist E."/>
            <person name="Daum C."/>
            <person name="Ramamoorthy G.K."/>
            <person name="Gryganskyi A."/>
            <person name="Culley D."/>
            <person name="Magnuson J.K."/>
            <person name="James T.Y."/>
            <person name="O'Malley M.A."/>
            <person name="Stajich J.E."/>
            <person name="Spatafora J.W."/>
            <person name="Visel A."/>
            <person name="Grigoriev I.V."/>
        </authorList>
    </citation>
    <scope>NUCLEOTIDE SEQUENCE [LARGE SCALE GENOMIC DNA]</scope>
    <source>
        <strain evidence="6 7">NRRL 3301</strain>
    </source>
</reference>
<keyword evidence="7" id="KW-1185">Reference proteome</keyword>
<organism evidence="6 7">
    <name type="scientific">Hesseltinella vesiculosa</name>
    <dbReference type="NCBI Taxonomy" id="101127"/>
    <lineage>
        <taxon>Eukaryota</taxon>
        <taxon>Fungi</taxon>
        <taxon>Fungi incertae sedis</taxon>
        <taxon>Mucoromycota</taxon>
        <taxon>Mucoromycotina</taxon>
        <taxon>Mucoromycetes</taxon>
        <taxon>Mucorales</taxon>
        <taxon>Cunninghamellaceae</taxon>
        <taxon>Hesseltinella</taxon>
    </lineage>
</organism>
<sequence>MSDQEIESLQGGCLCGQFRFTVDLDAKLKQEAQFCHCTMCRKMTNSQFWTCLSVPRQAFHVHDGCPPLKLYKSSDKAHRGFCTNCGSSLTWEPTDYPEYLDIGIGSLDHPEKVNVTSHLHVEGGMLPYDPTLPRFLRGPSGPQAP</sequence>
<comment type="similarity">
    <text evidence="1">Belongs to the Gfa family.</text>
</comment>
<evidence type="ECO:0000256" key="2">
    <source>
        <dbReference type="ARBA" id="ARBA00022723"/>
    </source>
</evidence>
<name>A0A1X2G7M9_9FUNG</name>
<dbReference type="OrthoDB" id="6329284at2759"/>
<evidence type="ECO:0000256" key="3">
    <source>
        <dbReference type="ARBA" id="ARBA00022833"/>
    </source>
</evidence>
<dbReference type="STRING" id="101127.A0A1X2G7M9"/>
<dbReference type="Proteomes" id="UP000242146">
    <property type="component" value="Unassembled WGS sequence"/>
</dbReference>
<dbReference type="Gene3D" id="3.90.1590.10">
    <property type="entry name" value="glutathione-dependent formaldehyde- activating enzyme (gfa)"/>
    <property type="match status" value="1"/>
</dbReference>
<dbReference type="GO" id="GO:0016846">
    <property type="term" value="F:carbon-sulfur lyase activity"/>
    <property type="evidence" value="ECO:0007669"/>
    <property type="project" value="InterPro"/>
</dbReference>
<keyword evidence="2" id="KW-0479">Metal-binding</keyword>
<dbReference type="AlphaFoldDB" id="A0A1X2G7M9"/>
<evidence type="ECO:0000256" key="1">
    <source>
        <dbReference type="ARBA" id="ARBA00005495"/>
    </source>
</evidence>
<dbReference type="InterPro" id="IPR011057">
    <property type="entry name" value="Mss4-like_sf"/>
</dbReference>
<keyword evidence="4" id="KW-0456">Lyase</keyword>
<gene>
    <name evidence="6" type="ORF">DM01DRAFT_1142106</name>
</gene>
<dbReference type="PANTHER" id="PTHR33337:SF40">
    <property type="entry name" value="CENP-V_GFA DOMAIN-CONTAINING PROTEIN-RELATED"/>
    <property type="match status" value="1"/>
</dbReference>
<accession>A0A1X2G7M9</accession>
<evidence type="ECO:0000313" key="7">
    <source>
        <dbReference type="Proteomes" id="UP000242146"/>
    </source>
</evidence>
<keyword evidence="3" id="KW-0862">Zinc</keyword>
<dbReference type="Pfam" id="PF04828">
    <property type="entry name" value="GFA"/>
    <property type="match status" value="1"/>
</dbReference>
<proteinExistence type="inferred from homology"/>
<comment type="caution">
    <text evidence="6">The sequence shown here is derived from an EMBL/GenBank/DDBJ whole genome shotgun (WGS) entry which is preliminary data.</text>
</comment>
<evidence type="ECO:0000259" key="5">
    <source>
        <dbReference type="PROSITE" id="PS51891"/>
    </source>
</evidence>
<evidence type="ECO:0000256" key="4">
    <source>
        <dbReference type="ARBA" id="ARBA00023239"/>
    </source>
</evidence>
<evidence type="ECO:0000313" key="6">
    <source>
        <dbReference type="EMBL" id="ORX47168.1"/>
    </source>
</evidence>
<protein>
    <recommendedName>
        <fullName evidence="5">CENP-V/GFA domain-containing protein</fullName>
    </recommendedName>
</protein>